<organism evidence="1 2">
    <name type="scientific">Kingella oralis ATCC 51147</name>
    <dbReference type="NCBI Taxonomy" id="629741"/>
    <lineage>
        <taxon>Bacteria</taxon>
        <taxon>Pseudomonadati</taxon>
        <taxon>Pseudomonadota</taxon>
        <taxon>Betaproteobacteria</taxon>
        <taxon>Neisseriales</taxon>
        <taxon>Neisseriaceae</taxon>
        <taxon>Kingella</taxon>
    </lineage>
</organism>
<protein>
    <submittedName>
        <fullName evidence="1">Uncharacterized protein</fullName>
    </submittedName>
</protein>
<evidence type="ECO:0000313" key="1">
    <source>
        <dbReference type="EMBL" id="EEP66747.1"/>
    </source>
</evidence>
<evidence type="ECO:0000313" key="2">
    <source>
        <dbReference type="Proteomes" id="UP000003009"/>
    </source>
</evidence>
<dbReference type="HOGENOM" id="CLU_3200932_0_0_4"/>
<name>C4GN63_9NEIS</name>
<reference evidence="1" key="1">
    <citation type="submission" date="2009-04" db="EMBL/GenBank/DDBJ databases">
        <authorList>
            <person name="Weinstock G."/>
            <person name="Sodergren E."/>
            <person name="Clifton S."/>
            <person name="Fulton L."/>
            <person name="Fulton B."/>
            <person name="Courtney L."/>
            <person name="Fronick C."/>
            <person name="Harrison M."/>
            <person name="Strong C."/>
            <person name="Farmer C."/>
            <person name="Delahaunty K."/>
            <person name="Markovic C."/>
            <person name="Hall O."/>
            <person name="Minx P."/>
            <person name="Tomlinson C."/>
            <person name="Mitreva M."/>
            <person name="Nelson J."/>
            <person name="Hou S."/>
            <person name="Wollam A."/>
            <person name="Pepin K.H."/>
            <person name="Johnson M."/>
            <person name="Bhonagiri V."/>
            <person name="Nash W.E."/>
            <person name="Warren W."/>
            <person name="Chinwalla A."/>
            <person name="Mardis E.R."/>
            <person name="Wilson R.K."/>
        </authorList>
    </citation>
    <scope>NUCLEOTIDE SEQUENCE [LARGE SCALE GENOMIC DNA]</scope>
    <source>
        <strain evidence="1">ATCC 51147</strain>
    </source>
</reference>
<dbReference type="EMBL" id="ACJW02000008">
    <property type="protein sequence ID" value="EEP66747.1"/>
    <property type="molecule type" value="Genomic_DNA"/>
</dbReference>
<dbReference type="STRING" id="629741.GCWU000324_03151"/>
<accession>C4GN63</accession>
<comment type="caution">
    <text evidence="1">The sequence shown here is derived from an EMBL/GenBank/DDBJ whole genome shotgun (WGS) entry which is preliminary data.</text>
</comment>
<sequence>MHGAFRFDVVLRKRILTESFSGCLIAGSRGSLKTGDPTASKLVTL</sequence>
<proteinExistence type="predicted"/>
<dbReference type="AlphaFoldDB" id="C4GN63"/>
<keyword evidence="2" id="KW-1185">Reference proteome</keyword>
<dbReference type="Proteomes" id="UP000003009">
    <property type="component" value="Unassembled WGS sequence"/>
</dbReference>
<gene>
    <name evidence="1" type="ORF">GCWU000324_03151</name>
</gene>